<dbReference type="InterPro" id="IPR023410">
    <property type="entry name" value="14-3-3_domain"/>
</dbReference>
<dbReference type="InterPro" id="IPR000308">
    <property type="entry name" value="14-3-3"/>
</dbReference>
<feature type="domain" description="14-3-3" evidence="3">
    <location>
        <begin position="1"/>
        <end position="211"/>
    </location>
</feature>
<dbReference type="Pfam" id="PF00244">
    <property type="entry name" value="14-3-3"/>
    <property type="match status" value="1"/>
</dbReference>
<gene>
    <name evidence="4" type="ORF">SCF082_LOCUS4990</name>
</gene>
<evidence type="ECO:0000259" key="3">
    <source>
        <dbReference type="SMART" id="SM00101"/>
    </source>
</evidence>
<feature type="region of interest" description="Disordered" evidence="2">
    <location>
        <begin position="190"/>
        <end position="224"/>
    </location>
</feature>
<protein>
    <submittedName>
        <fullName evidence="4">14-3-3 protein zeta</fullName>
    </submittedName>
</protein>
<sequence>MDESVLVTLARVAERAERYDEMADFMKQRVEVGSALNPEERDMFSAAFKNSLTERRHAVRVAAGVEQMEQAEGRDAYASLAGGYRSKMEAELQEICSNALALLGSLVSSAEPGEAKTFFLKMQGDYYRHSDALPGYLAEWTTGPAKSEVAGQAKPLNRGHGRGDVTPNGASGSLDTDSAVATATEALNAASAGIEDIPEESRNDARRREGEVSPRKLSSDTGGLMDSMTMPKWIEQTTWSWSLSSVRAFVPQSIEIEDGLI</sequence>
<dbReference type="Gene3D" id="1.20.190.20">
    <property type="entry name" value="14-3-3 domain"/>
    <property type="match status" value="1"/>
</dbReference>
<keyword evidence="5" id="KW-1185">Reference proteome</keyword>
<dbReference type="PRINTS" id="PR00305">
    <property type="entry name" value="1433ZETA"/>
</dbReference>
<name>A0ABP0I2V8_9DINO</name>
<feature type="region of interest" description="Disordered" evidence="2">
    <location>
        <begin position="148"/>
        <end position="176"/>
    </location>
</feature>
<comment type="caution">
    <text evidence="4">The sequence shown here is derived from an EMBL/GenBank/DDBJ whole genome shotgun (WGS) entry which is preliminary data.</text>
</comment>
<evidence type="ECO:0000256" key="2">
    <source>
        <dbReference type="SAM" id="MobiDB-lite"/>
    </source>
</evidence>
<feature type="compositionally biased region" description="Basic and acidic residues" evidence="2">
    <location>
        <begin position="199"/>
        <end position="218"/>
    </location>
</feature>
<comment type="similarity">
    <text evidence="1">Belongs to the 14-3-3 family.</text>
</comment>
<reference evidence="4 5" key="1">
    <citation type="submission" date="2024-02" db="EMBL/GenBank/DDBJ databases">
        <authorList>
            <person name="Chen Y."/>
            <person name="Shah S."/>
            <person name="Dougan E. K."/>
            <person name="Thang M."/>
            <person name="Chan C."/>
        </authorList>
    </citation>
    <scope>NUCLEOTIDE SEQUENCE [LARGE SCALE GENOMIC DNA]</scope>
</reference>
<dbReference type="PANTHER" id="PTHR18860">
    <property type="entry name" value="14-3-3 PROTEIN"/>
    <property type="match status" value="1"/>
</dbReference>
<evidence type="ECO:0000313" key="4">
    <source>
        <dbReference type="EMBL" id="CAK8996914.1"/>
    </source>
</evidence>
<proteinExistence type="inferred from homology"/>
<dbReference type="CDD" id="cd08774">
    <property type="entry name" value="14-3-3"/>
    <property type="match status" value="1"/>
</dbReference>
<evidence type="ECO:0000256" key="1">
    <source>
        <dbReference type="ARBA" id="ARBA00006141"/>
    </source>
</evidence>
<organism evidence="4 5">
    <name type="scientific">Durusdinium trenchii</name>
    <dbReference type="NCBI Taxonomy" id="1381693"/>
    <lineage>
        <taxon>Eukaryota</taxon>
        <taxon>Sar</taxon>
        <taxon>Alveolata</taxon>
        <taxon>Dinophyceae</taxon>
        <taxon>Suessiales</taxon>
        <taxon>Symbiodiniaceae</taxon>
        <taxon>Durusdinium</taxon>
    </lineage>
</organism>
<dbReference type="SMART" id="SM00101">
    <property type="entry name" value="14_3_3"/>
    <property type="match status" value="1"/>
</dbReference>
<dbReference type="Proteomes" id="UP001642464">
    <property type="component" value="Unassembled WGS sequence"/>
</dbReference>
<evidence type="ECO:0000313" key="5">
    <source>
        <dbReference type="Proteomes" id="UP001642464"/>
    </source>
</evidence>
<dbReference type="EMBL" id="CAXAMM010002636">
    <property type="protein sequence ID" value="CAK8996914.1"/>
    <property type="molecule type" value="Genomic_DNA"/>
</dbReference>
<accession>A0ABP0I2V8</accession>
<dbReference type="SUPFAM" id="SSF48445">
    <property type="entry name" value="14-3-3 protein"/>
    <property type="match status" value="1"/>
</dbReference>
<dbReference type="InterPro" id="IPR036815">
    <property type="entry name" value="14-3-3_dom_sf"/>
</dbReference>